<dbReference type="Proteomes" id="UP000229095">
    <property type="component" value="Unassembled WGS sequence"/>
</dbReference>
<feature type="transmembrane region" description="Helical" evidence="2">
    <location>
        <begin position="51"/>
        <end position="70"/>
    </location>
</feature>
<evidence type="ECO:0000313" key="4">
    <source>
        <dbReference type="Proteomes" id="UP000229095"/>
    </source>
</evidence>
<dbReference type="OrthoDB" id="3228207at2"/>
<reference evidence="3 4" key="1">
    <citation type="submission" date="2017-10" db="EMBL/GenBank/DDBJ databases">
        <title>Draft genome sequences of strains TRE 1, TRE 9, TRE H and TRI 7, isolated from tamarins, belonging to four potential novel Bifidobacterium species.</title>
        <authorList>
            <person name="Mattarelli P."/>
            <person name="Modesto M."/>
            <person name="Puglisi E."/>
            <person name="Morelli L."/>
            <person name="Spezio C."/>
            <person name="Bonetti A."/>
            <person name="Sandri C."/>
        </authorList>
    </citation>
    <scope>NUCLEOTIDE SEQUENCE [LARGE SCALE GENOMIC DNA]</scope>
    <source>
        <strain evidence="4">TRE1</strain>
    </source>
</reference>
<accession>A0A2M9H7X0</accession>
<dbReference type="Gene3D" id="3.30.565.10">
    <property type="entry name" value="Histidine kinase-like ATPase, C-terminal domain"/>
    <property type="match status" value="1"/>
</dbReference>
<feature type="transmembrane region" description="Helical" evidence="2">
    <location>
        <begin position="175"/>
        <end position="193"/>
    </location>
</feature>
<dbReference type="InterPro" id="IPR036890">
    <property type="entry name" value="HATPase_C_sf"/>
</dbReference>
<feature type="region of interest" description="Disordered" evidence="1">
    <location>
        <begin position="1"/>
        <end position="21"/>
    </location>
</feature>
<feature type="transmembrane region" description="Helical" evidence="2">
    <location>
        <begin position="143"/>
        <end position="163"/>
    </location>
</feature>
<gene>
    <name evidence="3" type="ORF">CS006_06480</name>
</gene>
<name>A0A2M9H7X0_9BIFI</name>
<dbReference type="EMBL" id="PEBI01000003">
    <property type="protein sequence ID" value="PJM72902.1"/>
    <property type="molecule type" value="Genomic_DNA"/>
</dbReference>
<feature type="transmembrane region" description="Helical" evidence="2">
    <location>
        <begin position="76"/>
        <end position="95"/>
    </location>
</feature>
<evidence type="ECO:0000256" key="2">
    <source>
        <dbReference type="SAM" id="Phobius"/>
    </source>
</evidence>
<keyword evidence="2" id="KW-1133">Transmembrane helix</keyword>
<evidence type="ECO:0000313" key="3">
    <source>
        <dbReference type="EMBL" id="PJM72902.1"/>
    </source>
</evidence>
<dbReference type="RefSeq" id="WP_100511005.1">
    <property type="nucleotide sequence ID" value="NZ_PEBI01000003.1"/>
</dbReference>
<evidence type="ECO:0008006" key="5">
    <source>
        <dbReference type="Google" id="ProtNLM"/>
    </source>
</evidence>
<proteinExistence type="predicted"/>
<feature type="transmembrane region" description="Helical" evidence="2">
    <location>
        <begin position="213"/>
        <end position="235"/>
    </location>
</feature>
<dbReference type="AlphaFoldDB" id="A0A2M9H7X0"/>
<comment type="caution">
    <text evidence="3">The sequence shown here is derived from an EMBL/GenBank/DDBJ whole genome shotgun (WGS) entry which is preliminary data.</text>
</comment>
<keyword evidence="4" id="KW-1185">Reference proteome</keyword>
<evidence type="ECO:0000256" key="1">
    <source>
        <dbReference type="SAM" id="MobiDB-lite"/>
    </source>
</evidence>
<organism evidence="3 4">
    <name type="scientific">Bifidobacterium primatium</name>
    <dbReference type="NCBI Taxonomy" id="2045438"/>
    <lineage>
        <taxon>Bacteria</taxon>
        <taxon>Bacillati</taxon>
        <taxon>Actinomycetota</taxon>
        <taxon>Actinomycetes</taxon>
        <taxon>Bifidobacteriales</taxon>
        <taxon>Bifidobacteriaceae</taxon>
        <taxon>Bifidobacterium</taxon>
    </lineage>
</organism>
<feature type="transmembrane region" description="Helical" evidence="2">
    <location>
        <begin position="102"/>
        <end position="123"/>
    </location>
</feature>
<protein>
    <recommendedName>
        <fullName evidence="5">Signal transduction histidine kinase subgroup 3 dimerisation and phosphoacceptor domain-containing protein</fullName>
    </recommendedName>
</protein>
<sequence length="472" mass="51326">MSTNMNDTNTETEPEDNTITDKTGERVEPLEGGSPATLWQHVLQWWHEPHFIGKTALVMLILLAFGNVYAMTDGSGSPIGVQACYLIAYAALALWKRWPRAMGPILLIIMPVVCVTTRVYMIADVWPLYLAVLLGIGYLMPKWLGAVAPVVGVGVEIGSAVLLDGGVIRPAMFGALNPIAGIVAGYVDAMLVADGTAGASPHTMGWSIAPSSPITMLLAVTSTLFMYVFVAYGMYAKGRDRLRIDERERRRMTRQLSRTRLNQRLAGMIHDSVTNDLSQVVMLSYQARSQFDASSNPQLAATMDAINQRTHAALDGIHKVIDLLLDGERDGSPHMDGKATAGTEALRRLADAEETKLRELGYHGTTHWKGSAAAMDSTRLGLIRDLLKEVYANILRHCMPGDDAYDVFITVDDATMRITEVNPVREAPEAIQGLGSGRGLGLHRTAVEAIGGEFNTGIQDGTWTIDALVPLR</sequence>
<keyword evidence="2" id="KW-0812">Transmembrane</keyword>
<keyword evidence="2" id="KW-0472">Membrane</keyword>